<proteinExistence type="predicted"/>
<dbReference type="EMBL" id="JARQAG010000025">
    <property type="protein sequence ID" value="MDT2732647.1"/>
    <property type="molecule type" value="Genomic_DNA"/>
</dbReference>
<name>A0A0E2UTY0_9STRE</name>
<organism evidence="2 3">
    <name type="scientific">Streptococcus parauberis</name>
    <dbReference type="NCBI Taxonomy" id="1348"/>
    <lineage>
        <taxon>Bacteria</taxon>
        <taxon>Bacillati</taxon>
        <taxon>Bacillota</taxon>
        <taxon>Bacilli</taxon>
        <taxon>Lactobacillales</taxon>
        <taxon>Streptococcaceae</taxon>
        <taxon>Streptococcus</taxon>
    </lineage>
</organism>
<gene>
    <name evidence="2" type="ORF">A9Y57_00572</name>
    <name evidence="1" type="ORF">P7G31_10545</name>
</gene>
<evidence type="ECO:0000313" key="2">
    <source>
        <dbReference type="EMBL" id="PCH13172.1"/>
    </source>
</evidence>
<reference evidence="2 3" key="1">
    <citation type="submission" date="2016-06" db="EMBL/GenBank/DDBJ databases">
        <authorList>
            <person name="Haines A.N."/>
            <person name="Council K.R."/>
        </authorList>
    </citation>
    <scope>NUCLEOTIDE SEQUENCE [LARGE SCALE GENOMIC DNA]</scope>
    <source>
        <strain evidence="2 3">SP158-29</strain>
    </source>
</reference>
<dbReference type="Proteomes" id="UP000217465">
    <property type="component" value="Unassembled WGS sequence"/>
</dbReference>
<accession>A0A0E2UTY0</accession>
<dbReference type="RefSeq" id="WP_003103052.1">
    <property type="nucleotide sequence ID" value="NZ_BAWT01000030.1"/>
</dbReference>
<protein>
    <submittedName>
        <fullName evidence="2">Uncharacterized protein</fullName>
    </submittedName>
</protein>
<evidence type="ECO:0000313" key="3">
    <source>
        <dbReference type="Proteomes" id="UP000217465"/>
    </source>
</evidence>
<dbReference type="EMBL" id="NSGR01000005">
    <property type="protein sequence ID" value="PCH13172.1"/>
    <property type="molecule type" value="Genomic_DNA"/>
</dbReference>
<reference evidence="1" key="2">
    <citation type="submission" date="2023-03" db="EMBL/GenBank/DDBJ databases">
        <authorList>
            <person name="Shen W."/>
            <person name="Cai J."/>
        </authorList>
    </citation>
    <scope>NUCLEOTIDE SEQUENCE</scope>
    <source>
        <strain evidence="1">P82-2</strain>
    </source>
</reference>
<dbReference type="Proteomes" id="UP001180515">
    <property type="component" value="Unassembled WGS sequence"/>
</dbReference>
<sequence length="109" mass="12279">MGLFQRLFGKSEEKEIPINTVDKGETEQIEKEWEKLPAFIPVNEEDYSLVSLIATAIAAGDRPESKFVVKKIMQRNPEVLHVSLIASSLAAADVIDSKFKIKTVYRKTN</sequence>
<dbReference type="AlphaFoldDB" id="A0A0E2UTY0"/>
<evidence type="ECO:0000313" key="1">
    <source>
        <dbReference type="EMBL" id="MDT2732647.1"/>
    </source>
</evidence>
<dbReference type="OMA" id="FPLDDWE"/>
<comment type="caution">
    <text evidence="2">The sequence shown here is derived from an EMBL/GenBank/DDBJ whole genome shotgun (WGS) entry which is preliminary data.</text>
</comment>
<dbReference type="STRING" id="936154.STP_0110"/>
<dbReference type="GeneID" id="61420979"/>